<dbReference type="PANTHER" id="PTHR43226">
    <property type="entry name" value="XAA-PRO AMINOPEPTIDASE 3"/>
    <property type="match status" value="1"/>
</dbReference>
<protein>
    <recommendedName>
        <fullName evidence="4">Xaa-Pro aminopeptidase</fullName>
        <ecNumber evidence="4">3.4.11.9</ecNumber>
    </recommendedName>
</protein>
<dbReference type="GO" id="GO:0006508">
    <property type="term" value="P:proteolysis"/>
    <property type="evidence" value="ECO:0007669"/>
    <property type="project" value="TreeGrafter"/>
</dbReference>
<dbReference type="InterPro" id="IPR036005">
    <property type="entry name" value="Creatinase/aminopeptidase-like"/>
</dbReference>
<dbReference type="GO" id="GO:0030145">
    <property type="term" value="F:manganese ion binding"/>
    <property type="evidence" value="ECO:0007669"/>
    <property type="project" value="InterPro"/>
</dbReference>
<dbReference type="EC" id="3.4.11.9" evidence="4"/>
<name>A0A4U0F0H0_9FLAO</name>
<dbReference type="InterPro" id="IPR000994">
    <property type="entry name" value="Pept_M24"/>
</dbReference>
<evidence type="ECO:0000256" key="4">
    <source>
        <dbReference type="ARBA" id="ARBA00012574"/>
    </source>
</evidence>
<keyword evidence="7" id="KW-0464">Manganese</keyword>
<evidence type="ECO:0000259" key="8">
    <source>
        <dbReference type="SMART" id="SM01011"/>
    </source>
</evidence>
<evidence type="ECO:0000256" key="1">
    <source>
        <dbReference type="ARBA" id="ARBA00001424"/>
    </source>
</evidence>
<sequence>MHYHYPRIKINKACKEQYNGFNCSFPLHIQLNILKLSHSKTISFVFINQPNCFIMQSLKIRFLVLAFLVSCQSFLFAQEKHYYQTDFLIEEFQARRTKIFNEIGNNAIALIQSAPSVAGFKVFRQSNTFYYLCGLEEGHAYLLLNGKNRSTTLYLPHREEGREKSQGKILSVEDADLVKELTGVDHVRAVEFLGNDLVGTGLIKGSTPVLYTPFSPAETGNDSRDEILHGYARAAADPWDSQTTREARFIKLINERFPEFKIKDLSPLLDSMRLIKSKKEIEVIRKATEIAGLAIIEAMRSTKPGVYEYQLDAAAKYVFYQHGSQGDGYPAIIGGGTNAFMGHYFRKTDVLNDGDLVLMDYAPDYHNYTSDVTRIWPVNGKFNKAQTALYEFIIEYRDALFRYIKPGTTANDVLDKAAADMKKYLVGKTFEKPEHLKAVEKGIEFRGHFQHPVGMAVHDVGRVRGNVVLQPGMVFTIDPMIWIPEERLYIRIEDVAVVTETGVENLSAFVPTKISDVEKTIKEKGLTEFRPAKSLPLKRN</sequence>
<keyword evidence="10" id="KW-1185">Reference proteome</keyword>
<dbReference type="InterPro" id="IPR029149">
    <property type="entry name" value="Creatin/AminoP/Spt16_N"/>
</dbReference>
<comment type="cofactor">
    <cofactor evidence="2">
        <name>Mn(2+)</name>
        <dbReference type="ChEBI" id="CHEBI:29035"/>
    </cofactor>
</comment>
<comment type="similarity">
    <text evidence="3">Belongs to the peptidase M24B family.</text>
</comment>
<comment type="caution">
    <text evidence="9">The sequence shown here is derived from an EMBL/GenBank/DDBJ whole genome shotgun (WGS) entry which is preliminary data.</text>
</comment>
<proteinExistence type="inferred from homology"/>
<keyword evidence="6" id="KW-0378">Hydrolase</keyword>
<evidence type="ECO:0000313" key="10">
    <source>
        <dbReference type="Proteomes" id="UP000307657"/>
    </source>
</evidence>
<evidence type="ECO:0000313" key="9">
    <source>
        <dbReference type="EMBL" id="TJY37700.1"/>
    </source>
</evidence>
<gene>
    <name evidence="9" type="ORF">E5167_00145</name>
</gene>
<keyword evidence="9" id="KW-0031">Aminopeptidase</keyword>
<dbReference type="GO" id="GO:0070006">
    <property type="term" value="F:metalloaminopeptidase activity"/>
    <property type="evidence" value="ECO:0007669"/>
    <property type="project" value="InterPro"/>
</dbReference>
<accession>A0A4U0F0H0</accession>
<comment type="catalytic activity">
    <reaction evidence="1">
        <text>Release of any N-terminal amino acid, including proline, that is linked to proline, even from a dipeptide or tripeptide.</text>
        <dbReference type="EC" id="3.4.11.9"/>
    </reaction>
</comment>
<dbReference type="InterPro" id="IPR052433">
    <property type="entry name" value="X-Pro_dipept-like"/>
</dbReference>
<dbReference type="AlphaFoldDB" id="A0A4U0F0H0"/>
<dbReference type="SUPFAM" id="SSF55920">
    <property type="entry name" value="Creatinase/aminopeptidase"/>
    <property type="match status" value="1"/>
</dbReference>
<dbReference type="Pfam" id="PF00557">
    <property type="entry name" value="Peptidase_M24"/>
    <property type="match status" value="1"/>
</dbReference>
<dbReference type="Gene3D" id="3.90.230.10">
    <property type="entry name" value="Creatinase/methionine aminopeptidase superfamily"/>
    <property type="match status" value="1"/>
</dbReference>
<evidence type="ECO:0000256" key="2">
    <source>
        <dbReference type="ARBA" id="ARBA00001936"/>
    </source>
</evidence>
<dbReference type="Gene3D" id="3.40.350.10">
    <property type="entry name" value="Creatinase/prolidase N-terminal domain"/>
    <property type="match status" value="1"/>
</dbReference>
<dbReference type="Proteomes" id="UP000307657">
    <property type="component" value="Unassembled WGS sequence"/>
</dbReference>
<reference evidence="9 10" key="1">
    <citation type="submission" date="2019-04" db="EMBL/GenBank/DDBJ databases">
        <title>Lacinutrix sp. nov., isolated from marine water.</title>
        <authorList>
            <person name="Kim W."/>
        </authorList>
    </citation>
    <scope>NUCLEOTIDE SEQUENCE [LARGE SCALE GENOMIC DNA]</scope>
    <source>
        <strain evidence="9 10">CAU 1491</strain>
    </source>
</reference>
<dbReference type="Pfam" id="PF05195">
    <property type="entry name" value="AMP_N"/>
    <property type="match status" value="1"/>
</dbReference>
<dbReference type="PANTHER" id="PTHR43226:SF4">
    <property type="entry name" value="XAA-PRO AMINOPEPTIDASE 3"/>
    <property type="match status" value="1"/>
</dbReference>
<dbReference type="SMART" id="SM01011">
    <property type="entry name" value="AMP_N"/>
    <property type="match status" value="1"/>
</dbReference>
<dbReference type="SUPFAM" id="SSF53092">
    <property type="entry name" value="Creatinase/prolidase N-terminal domain"/>
    <property type="match status" value="1"/>
</dbReference>
<evidence type="ECO:0000256" key="3">
    <source>
        <dbReference type="ARBA" id="ARBA00008766"/>
    </source>
</evidence>
<dbReference type="EMBL" id="SUPL01000001">
    <property type="protein sequence ID" value="TJY37700.1"/>
    <property type="molecule type" value="Genomic_DNA"/>
</dbReference>
<evidence type="ECO:0000256" key="6">
    <source>
        <dbReference type="ARBA" id="ARBA00022801"/>
    </source>
</evidence>
<dbReference type="OrthoDB" id="9806388at2"/>
<evidence type="ECO:0000256" key="5">
    <source>
        <dbReference type="ARBA" id="ARBA00022723"/>
    </source>
</evidence>
<feature type="domain" description="Aminopeptidase P N-terminal" evidence="8">
    <location>
        <begin position="87"/>
        <end position="220"/>
    </location>
</feature>
<organism evidence="9 10">
    <name type="scientific">Pontimicrobium aquaticum</name>
    <dbReference type="NCBI Taxonomy" id="2565367"/>
    <lineage>
        <taxon>Bacteria</taxon>
        <taxon>Pseudomonadati</taxon>
        <taxon>Bacteroidota</taxon>
        <taxon>Flavobacteriia</taxon>
        <taxon>Flavobacteriales</taxon>
        <taxon>Flavobacteriaceae</taxon>
        <taxon>Pontimicrobium</taxon>
    </lineage>
</organism>
<keyword evidence="9" id="KW-0645">Protease</keyword>
<evidence type="ECO:0000256" key="7">
    <source>
        <dbReference type="ARBA" id="ARBA00023211"/>
    </source>
</evidence>
<keyword evidence="5" id="KW-0479">Metal-binding</keyword>
<dbReference type="InterPro" id="IPR007865">
    <property type="entry name" value="Aminopep_P_N"/>
</dbReference>